<name>A0A3M5DXH2_PSEAI</name>
<sequence length="317" mass="34519">MPPRIQEGVAASAAPGLQENLMTITIIAPPQADAAAPAPGNRPGVAHIDPNMKLVTGTFCSASEDWFEEPLERGLRLILVQSGQLRCRIPGQPEHLIEGPSLCTIANDGDFTSAQIYGTYKPLRYTIVQLGVEALDSRLGWLPEQLIRRPGGDPRIMSCPAPRAMQALASQIATCQMLGPTRDLYLGGKALELAALSAQFLSGEGRPVEEPRITCSEVERIHAARDLLVGALQEPPSLDTLASRVGMNPRKLTAGFRKVFGASVFGYLQEYRLREAHRMLCDEEANVSTVAYRVGYSPAHFSIAFRKRYGISPSEIR</sequence>
<dbReference type="InterPro" id="IPR053142">
    <property type="entry name" value="PchR_regulatory_protein"/>
</dbReference>
<dbReference type="GO" id="GO:0003700">
    <property type="term" value="F:DNA-binding transcription factor activity"/>
    <property type="evidence" value="ECO:0007669"/>
    <property type="project" value="InterPro"/>
</dbReference>
<dbReference type="InterPro" id="IPR009057">
    <property type="entry name" value="Homeodomain-like_sf"/>
</dbReference>
<protein>
    <recommendedName>
        <fullName evidence="4">HTH araC/xylS-type domain-containing protein</fullName>
    </recommendedName>
</protein>
<keyword evidence="1" id="KW-0805">Transcription regulation</keyword>
<gene>
    <name evidence="5" type="ORF">ALP65_03828</name>
</gene>
<dbReference type="GO" id="GO:0043565">
    <property type="term" value="F:sequence-specific DNA binding"/>
    <property type="evidence" value="ECO:0007669"/>
    <property type="project" value="InterPro"/>
</dbReference>
<dbReference type="InterPro" id="IPR018060">
    <property type="entry name" value="HTH_AraC"/>
</dbReference>
<dbReference type="PANTHER" id="PTHR47893:SF1">
    <property type="entry name" value="REGULATORY PROTEIN PCHR"/>
    <property type="match status" value="1"/>
</dbReference>
<proteinExistence type="predicted"/>
<dbReference type="Gene3D" id="1.10.10.60">
    <property type="entry name" value="Homeodomain-like"/>
    <property type="match status" value="2"/>
</dbReference>
<organism evidence="5 6">
    <name type="scientific">Pseudomonas aeruginosa</name>
    <dbReference type="NCBI Taxonomy" id="287"/>
    <lineage>
        <taxon>Bacteria</taxon>
        <taxon>Pseudomonadati</taxon>
        <taxon>Pseudomonadota</taxon>
        <taxon>Gammaproteobacteria</taxon>
        <taxon>Pseudomonadales</taxon>
        <taxon>Pseudomonadaceae</taxon>
        <taxon>Pseudomonas</taxon>
    </lineage>
</organism>
<evidence type="ECO:0000313" key="6">
    <source>
        <dbReference type="Proteomes" id="UP000270834"/>
    </source>
</evidence>
<reference evidence="5 6" key="1">
    <citation type="submission" date="2018-08" db="EMBL/GenBank/DDBJ databases">
        <title>Recombination of ecologically and evolutionarily significant loci maintains genetic cohesion in the Pseudomonas syringae species complex.</title>
        <authorList>
            <person name="Dillon M."/>
            <person name="Thakur S."/>
            <person name="Almeida R.N.D."/>
            <person name="Weir B.S."/>
            <person name="Guttman D.S."/>
        </authorList>
    </citation>
    <scope>NUCLEOTIDE SEQUENCE [LARGE SCALE GENOMIC DNA]</scope>
    <source>
        <strain evidence="5 6">ICMP 7846</strain>
    </source>
</reference>
<dbReference type="GO" id="GO:0009893">
    <property type="term" value="P:positive regulation of metabolic process"/>
    <property type="evidence" value="ECO:0007669"/>
    <property type="project" value="UniProtKB-ARBA"/>
</dbReference>
<dbReference type="PROSITE" id="PS01124">
    <property type="entry name" value="HTH_ARAC_FAMILY_2"/>
    <property type="match status" value="1"/>
</dbReference>
<dbReference type="EMBL" id="RBSQ01000671">
    <property type="protein sequence ID" value="RMS54241.1"/>
    <property type="molecule type" value="Genomic_DNA"/>
</dbReference>
<comment type="caution">
    <text evidence="5">The sequence shown here is derived from an EMBL/GenBank/DDBJ whole genome shotgun (WGS) entry which is preliminary data.</text>
</comment>
<evidence type="ECO:0000256" key="2">
    <source>
        <dbReference type="ARBA" id="ARBA00023125"/>
    </source>
</evidence>
<dbReference type="PANTHER" id="PTHR47893">
    <property type="entry name" value="REGULATORY PROTEIN PCHR"/>
    <property type="match status" value="1"/>
</dbReference>
<feature type="domain" description="HTH araC/xylS-type" evidence="4">
    <location>
        <begin position="222"/>
        <end position="317"/>
    </location>
</feature>
<dbReference type="PROSITE" id="PS00041">
    <property type="entry name" value="HTH_ARAC_FAMILY_1"/>
    <property type="match status" value="1"/>
</dbReference>
<dbReference type="Proteomes" id="UP000270834">
    <property type="component" value="Unassembled WGS sequence"/>
</dbReference>
<dbReference type="SUPFAM" id="SSF46689">
    <property type="entry name" value="Homeodomain-like"/>
    <property type="match status" value="2"/>
</dbReference>
<dbReference type="SMART" id="SM00342">
    <property type="entry name" value="HTH_ARAC"/>
    <property type="match status" value="1"/>
</dbReference>
<evidence type="ECO:0000259" key="4">
    <source>
        <dbReference type="PROSITE" id="PS01124"/>
    </source>
</evidence>
<dbReference type="Pfam" id="PF12833">
    <property type="entry name" value="HTH_18"/>
    <property type="match status" value="1"/>
</dbReference>
<keyword evidence="3" id="KW-0804">Transcription</keyword>
<evidence type="ECO:0000313" key="5">
    <source>
        <dbReference type="EMBL" id="RMS54241.1"/>
    </source>
</evidence>
<dbReference type="InterPro" id="IPR018062">
    <property type="entry name" value="HTH_AraC-typ_CS"/>
</dbReference>
<dbReference type="AlphaFoldDB" id="A0A3M5DXH2"/>
<accession>A0A3M5DXH2</accession>
<keyword evidence="2" id="KW-0238">DNA-binding</keyword>
<evidence type="ECO:0000256" key="1">
    <source>
        <dbReference type="ARBA" id="ARBA00023015"/>
    </source>
</evidence>
<evidence type="ECO:0000256" key="3">
    <source>
        <dbReference type="ARBA" id="ARBA00023163"/>
    </source>
</evidence>